<accession>D3BFY8</accession>
<dbReference type="AlphaFoldDB" id="D3BFY8"/>
<dbReference type="Proteomes" id="UP000001396">
    <property type="component" value="Unassembled WGS sequence"/>
</dbReference>
<organism evidence="1 2">
    <name type="scientific">Heterostelium pallidum (strain ATCC 26659 / Pp 5 / PN500)</name>
    <name type="common">Cellular slime mold</name>
    <name type="synonym">Polysphondylium pallidum</name>
    <dbReference type="NCBI Taxonomy" id="670386"/>
    <lineage>
        <taxon>Eukaryota</taxon>
        <taxon>Amoebozoa</taxon>
        <taxon>Evosea</taxon>
        <taxon>Eumycetozoa</taxon>
        <taxon>Dictyostelia</taxon>
        <taxon>Acytosteliales</taxon>
        <taxon>Acytosteliaceae</taxon>
        <taxon>Heterostelium</taxon>
    </lineage>
</organism>
<evidence type="ECO:0000313" key="2">
    <source>
        <dbReference type="Proteomes" id="UP000001396"/>
    </source>
</evidence>
<reference evidence="1 2" key="1">
    <citation type="journal article" date="2011" name="Genome Res.">
        <title>Phylogeny-wide analysis of social amoeba genomes highlights ancient origins for complex intercellular communication.</title>
        <authorList>
            <person name="Heidel A.J."/>
            <person name="Lawal H.M."/>
            <person name="Felder M."/>
            <person name="Schilde C."/>
            <person name="Helps N.R."/>
            <person name="Tunggal B."/>
            <person name="Rivero F."/>
            <person name="John U."/>
            <person name="Schleicher M."/>
            <person name="Eichinger L."/>
            <person name="Platzer M."/>
            <person name="Noegel A.A."/>
            <person name="Schaap P."/>
            <person name="Gloeckner G."/>
        </authorList>
    </citation>
    <scope>NUCLEOTIDE SEQUENCE [LARGE SCALE GENOMIC DNA]</scope>
    <source>
        <strain evidence="2">ATCC 26659 / Pp 5 / PN500</strain>
    </source>
</reference>
<proteinExistence type="predicted"/>
<protein>
    <submittedName>
        <fullName evidence="1">Uncharacterized protein</fullName>
    </submittedName>
</protein>
<gene>
    <name evidence="1" type="ORF">PPL_07439</name>
</gene>
<name>D3BFY8_HETP5</name>
<sequence>MVSVGSMTFDVPSATAKNKITIKCSKGAFLLEAVIFRPLSTLKYVLNNITKLINQLINIKIRKLPIIIHHIKHYNNAKFQRGNFTSSMNKNREPRGREYFMTLVVHILLKRMNRNKYYKMIKCGSSIFTH</sequence>
<dbReference type="RefSeq" id="XP_020431869.1">
    <property type="nucleotide sequence ID" value="XM_020578274.1"/>
</dbReference>
<comment type="caution">
    <text evidence="1">The sequence shown here is derived from an EMBL/GenBank/DDBJ whole genome shotgun (WGS) entry which is preliminary data.</text>
</comment>
<keyword evidence="2" id="KW-1185">Reference proteome</keyword>
<dbReference type="EMBL" id="ADBJ01000032">
    <property type="protein sequence ID" value="EFA79748.1"/>
    <property type="molecule type" value="Genomic_DNA"/>
</dbReference>
<dbReference type="GeneID" id="31362920"/>
<evidence type="ECO:0000313" key="1">
    <source>
        <dbReference type="EMBL" id="EFA79748.1"/>
    </source>
</evidence>
<dbReference type="InParanoid" id="D3BFY8"/>